<dbReference type="Proteomes" id="UP000184267">
    <property type="component" value="Unassembled WGS sequence"/>
</dbReference>
<sequence>MQSLTEVEHSSLEVEGRDIRTGIAIPPVSPASENGELDRKDEKASFTEIDQVISITSVYSDDTDGALQDLGTDNPFPVDPDALPEEQQFTFRAVFVGCALGAVISASK</sequence>
<keyword evidence="3" id="KW-1185">Reference proteome</keyword>
<name>A0A1M2V2J3_TRAPU</name>
<comment type="caution">
    <text evidence="2">The sequence shown here is derived from an EMBL/GenBank/DDBJ whole genome shotgun (WGS) entry which is preliminary data.</text>
</comment>
<evidence type="ECO:0000313" key="2">
    <source>
        <dbReference type="EMBL" id="OJT01821.1"/>
    </source>
</evidence>
<dbReference type="OrthoDB" id="2794895at2759"/>
<accession>A0A1M2V2J3</accession>
<organism evidence="2 3">
    <name type="scientific">Trametes pubescens</name>
    <name type="common">White-rot fungus</name>
    <dbReference type="NCBI Taxonomy" id="154538"/>
    <lineage>
        <taxon>Eukaryota</taxon>
        <taxon>Fungi</taxon>
        <taxon>Dikarya</taxon>
        <taxon>Basidiomycota</taxon>
        <taxon>Agaricomycotina</taxon>
        <taxon>Agaricomycetes</taxon>
        <taxon>Polyporales</taxon>
        <taxon>Polyporaceae</taxon>
        <taxon>Trametes</taxon>
    </lineage>
</organism>
<gene>
    <name evidence="2" type="ORF">TRAPUB_7728</name>
</gene>
<proteinExistence type="predicted"/>
<dbReference type="STRING" id="154538.A0A1M2V2J3"/>
<reference evidence="2 3" key="1">
    <citation type="submission" date="2016-10" db="EMBL/GenBank/DDBJ databases">
        <title>Genome sequence of the basidiomycete white-rot fungus Trametes pubescens.</title>
        <authorList>
            <person name="Makela M.R."/>
            <person name="Granchi Z."/>
            <person name="Peng M."/>
            <person name="De Vries R.P."/>
            <person name="Grigoriev I."/>
            <person name="Riley R."/>
            <person name="Hilden K."/>
        </authorList>
    </citation>
    <scope>NUCLEOTIDE SEQUENCE [LARGE SCALE GENOMIC DNA]</scope>
    <source>
        <strain evidence="2 3">FBCC735</strain>
    </source>
</reference>
<dbReference type="AlphaFoldDB" id="A0A1M2V2J3"/>
<protein>
    <submittedName>
        <fullName evidence="2">Uncharacterized protein</fullName>
    </submittedName>
</protein>
<dbReference type="EMBL" id="MNAD01001721">
    <property type="protein sequence ID" value="OJT01821.1"/>
    <property type="molecule type" value="Genomic_DNA"/>
</dbReference>
<evidence type="ECO:0000313" key="3">
    <source>
        <dbReference type="Proteomes" id="UP000184267"/>
    </source>
</evidence>
<feature type="region of interest" description="Disordered" evidence="1">
    <location>
        <begin position="18"/>
        <end position="39"/>
    </location>
</feature>
<evidence type="ECO:0000256" key="1">
    <source>
        <dbReference type="SAM" id="MobiDB-lite"/>
    </source>
</evidence>